<feature type="domain" description="Dystroglycan-type cadherin-like" evidence="4">
    <location>
        <begin position="127"/>
        <end position="239"/>
    </location>
</feature>
<feature type="region of interest" description="Disordered" evidence="1">
    <location>
        <begin position="592"/>
        <end position="645"/>
    </location>
</feature>
<keyword evidence="2" id="KW-0472">Membrane</keyword>
<protein>
    <submittedName>
        <fullName evidence="5">Cadherin-like protein</fullName>
    </submittedName>
</protein>
<dbReference type="KEGG" id="glz:GLAREA_10212"/>
<dbReference type="InterPro" id="IPR015919">
    <property type="entry name" value="Cadherin-like_sf"/>
</dbReference>
<feature type="compositionally biased region" description="Basic and acidic residues" evidence="1">
    <location>
        <begin position="1036"/>
        <end position="1059"/>
    </location>
</feature>
<dbReference type="RefSeq" id="XP_008078453.1">
    <property type="nucleotide sequence ID" value="XM_008080262.1"/>
</dbReference>
<evidence type="ECO:0000256" key="1">
    <source>
        <dbReference type="SAM" id="MobiDB-lite"/>
    </source>
</evidence>
<evidence type="ECO:0000313" key="6">
    <source>
        <dbReference type="Proteomes" id="UP000016922"/>
    </source>
</evidence>
<dbReference type="GO" id="GO:0016020">
    <property type="term" value="C:membrane"/>
    <property type="evidence" value="ECO:0007669"/>
    <property type="project" value="InterPro"/>
</dbReference>
<dbReference type="OMA" id="TPMPSWI"/>
<keyword evidence="3" id="KW-0732">Signal</keyword>
<dbReference type="SMART" id="SM00736">
    <property type="entry name" value="CADG"/>
    <property type="match status" value="3"/>
</dbReference>
<feature type="compositionally biased region" description="Low complexity" evidence="1">
    <location>
        <begin position="853"/>
        <end position="872"/>
    </location>
</feature>
<dbReference type="EMBL" id="KE145356">
    <property type="protein sequence ID" value="EPE34518.1"/>
    <property type="molecule type" value="Genomic_DNA"/>
</dbReference>
<feature type="region of interest" description="Disordered" evidence="1">
    <location>
        <begin position="743"/>
        <end position="801"/>
    </location>
</feature>
<feature type="chain" id="PRO_5004508720" evidence="3">
    <location>
        <begin position="19"/>
        <end position="1105"/>
    </location>
</feature>
<dbReference type="GeneID" id="19469259"/>
<feature type="transmembrane region" description="Helical" evidence="2">
    <location>
        <begin position="465"/>
        <end position="487"/>
    </location>
</feature>
<feature type="compositionally biased region" description="Polar residues" evidence="1">
    <location>
        <begin position="622"/>
        <end position="645"/>
    </location>
</feature>
<dbReference type="eggNOG" id="ENOG502QURR">
    <property type="taxonomic scope" value="Eukaryota"/>
</dbReference>
<evidence type="ECO:0000256" key="2">
    <source>
        <dbReference type="SAM" id="Phobius"/>
    </source>
</evidence>
<keyword evidence="6" id="KW-1185">Reference proteome</keyword>
<name>S3E851_GLAL2</name>
<dbReference type="SUPFAM" id="SSF49313">
    <property type="entry name" value="Cadherin-like"/>
    <property type="match status" value="4"/>
</dbReference>
<feature type="compositionally biased region" description="Basic residues" evidence="1">
    <location>
        <begin position="882"/>
        <end position="892"/>
    </location>
</feature>
<feature type="region of interest" description="Disordered" evidence="1">
    <location>
        <begin position="850"/>
        <end position="905"/>
    </location>
</feature>
<dbReference type="InterPro" id="IPR006644">
    <property type="entry name" value="Cadg"/>
</dbReference>
<feature type="compositionally biased region" description="Basic and acidic residues" evidence="1">
    <location>
        <begin position="1073"/>
        <end position="1087"/>
    </location>
</feature>
<sequence>MAFTQSILFALIASVAIAVPTIDFPLNAQVPTIARVSQPFSYTYPKSTFSSTSSITYTLSNGPRWLTLDGSTRTLFGTPSVEDIGQETVTGVLVGITAKDKTGSSTMNSTIIVSRNPPPTIDVPTPEQLSTFGRFSAPSTLTFHPSTPFEFAFNPSTFAIGGNNTGLSYYAVTDEHTPMPSWIKFDGASLTFNGQTPDYASLIQPPQTFGIKLIASDVEGFEGAALDFNIEVGVHQLSFKRPLMTINTTAGNEIVFNGLKENIEIDERVANSSSIVSISVDTPQWLTFDNKTLVLSGVPPSDTITRNLTVTALDIYGDTANATIFLQPSNPIFNKKIPTLNGTIGSTFKYNLSMYLNNPADVDLDIGAIPTKSWVSLDSTALELRGDIPSSANSGDIEITLTATSRSTKLSETQVFPFTVQAASQPFSPSSTTSSQPTSTSTQEHPSAPGSQSGASASRRPSNKAILAVVIPIVCALLALLLALFCYRKRRRDKRNRPKSPSKSEISIPIECHSSVEEIVLPPPVAKPPTLELDTSTFAYTTFTHGLTTNERRFSKPHPSTAIVPQDKAMRRSQTVSGDGVERRSQIFAHAASQDALNGNTGGRVRSYSENALSKTSKDSSWRSTQSSNVLGTQSSQTLSSHRITRTYSNYSRKGHTRRSARVLDAKTVGDIRDMPNVMIIPNSSPLASTTREEPSILGLNDSDFSLTPLDNFSVLGKSPILEQPDIEYIPEGTNNYRSITRRGSRHVAGFERRRRSGMPHGVRGSGSMHSIKSTKRRSIGHGSINSSSRHRSRPSLARNSRTWLTVATNEVNSRPLSNISAPSSYSELYPEAPFRPRRMTVRAVTKSPSICSPVSSRNSRPVSRRVGSSPFFGGGSVMGSQRRKSSMRKRTSYADSPTVSEEGGVFTGFQGMNLEDQVERDSFGISYGLAREGTRQLRSFIQGQLRRSRTRGSMESRDSRFDSATTSILAEDDAPELGTHGLHGFEEFENGEGSEGSWETHYPSPEDAPQENEDDGERPLTARMGWKGRPLVVEEGMRIGKIGLEEESSRGRGKEGEMRVMSSLGKRPVSVDARRGDVKGSVRGRVEGASTTQRSGSPDWSAYI</sequence>
<dbReference type="STRING" id="1116229.S3E851"/>
<feature type="compositionally biased region" description="Polar residues" evidence="1">
    <location>
        <begin position="1090"/>
        <end position="1099"/>
    </location>
</feature>
<dbReference type="Gene3D" id="2.60.40.10">
    <property type="entry name" value="Immunoglobulins"/>
    <property type="match status" value="4"/>
</dbReference>
<organism evidence="5 6">
    <name type="scientific">Glarea lozoyensis (strain ATCC 20868 / MF5171)</name>
    <dbReference type="NCBI Taxonomy" id="1116229"/>
    <lineage>
        <taxon>Eukaryota</taxon>
        <taxon>Fungi</taxon>
        <taxon>Dikarya</taxon>
        <taxon>Ascomycota</taxon>
        <taxon>Pezizomycotina</taxon>
        <taxon>Leotiomycetes</taxon>
        <taxon>Helotiales</taxon>
        <taxon>Helotiaceae</taxon>
        <taxon>Glarea</taxon>
    </lineage>
</organism>
<dbReference type="Proteomes" id="UP000016922">
    <property type="component" value="Unassembled WGS sequence"/>
</dbReference>
<dbReference type="HOGENOM" id="CLU_308846_0_0_1"/>
<feature type="domain" description="Dystroglycan-type cadherin-like" evidence="4">
    <location>
        <begin position="21"/>
        <end position="121"/>
    </location>
</feature>
<gene>
    <name evidence="5" type="ORF">GLAREA_10212</name>
</gene>
<proteinExistence type="predicted"/>
<keyword evidence="2" id="KW-0812">Transmembrane</keyword>
<evidence type="ECO:0000256" key="3">
    <source>
        <dbReference type="SAM" id="SignalP"/>
    </source>
</evidence>
<dbReference type="Pfam" id="PF05345">
    <property type="entry name" value="He_PIG"/>
    <property type="match status" value="3"/>
</dbReference>
<accession>S3E851</accession>
<dbReference type="AlphaFoldDB" id="S3E851"/>
<feature type="region of interest" description="Disordered" evidence="1">
    <location>
        <begin position="945"/>
        <end position="1105"/>
    </location>
</feature>
<reference evidence="5 6" key="1">
    <citation type="journal article" date="2013" name="BMC Genomics">
        <title>Genomics-driven discovery of the pneumocandin biosynthetic gene cluster in the fungus Glarea lozoyensis.</title>
        <authorList>
            <person name="Chen L."/>
            <person name="Yue Q."/>
            <person name="Zhang X."/>
            <person name="Xiang M."/>
            <person name="Wang C."/>
            <person name="Li S."/>
            <person name="Che Y."/>
            <person name="Ortiz-Lopez F.J."/>
            <person name="Bills G.F."/>
            <person name="Liu X."/>
            <person name="An Z."/>
        </authorList>
    </citation>
    <scope>NUCLEOTIDE SEQUENCE [LARGE SCALE GENOMIC DNA]</scope>
    <source>
        <strain evidence="6">ATCC 20868 / MF5171</strain>
    </source>
</reference>
<keyword evidence="2" id="KW-1133">Transmembrane helix</keyword>
<evidence type="ECO:0000259" key="4">
    <source>
        <dbReference type="SMART" id="SM00736"/>
    </source>
</evidence>
<evidence type="ECO:0000313" key="5">
    <source>
        <dbReference type="EMBL" id="EPE34518.1"/>
    </source>
</evidence>
<feature type="domain" description="Dystroglycan-type cadherin-like" evidence="4">
    <location>
        <begin position="339"/>
        <end position="427"/>
    </location>
</feature>
<dbReference type="GO" id="GO:0005509">
    <property type="term" value="F:calcium ion binding"/>
    <property type="evidence" value="ECO:0007669"/>
    <property type="project" value="InterPro"/>
</dbReference>
<dbReference type="OrthoDB" id="41532at2759"/>
<feature type="signal peptide" evidence="3">
    <location>
        <begin position="1"/>
        <end position="18"/>
    </location>
</feature>
<dbReference type="InterPro" id="IPR013783">
    <property type="entry name" value="Ig-like_fold"/>
</dbReference>
<feature type="compositionally biased region" description="Basic and acidic residues" evidence="1">
    <location>
        <begin position="953"/>
        <end position="962"/>
    </location>
</feature>
<feature type="region of interest" description="Disordered" evidence="1">
    <location>
        <begin position="424"/>
        <end position="458"/>
    </location>
</feature>